<evidence type="ECO:0000313" key="1">
    <source>
        <dbReference type="EMBL" id="KKL80152.1"/>
    </source>
</evidence>
<sequence length="173" mass="19413">MRSTLNARSAILAEVPKGALFLLKRYGHQPIFGIKLSEPLDQPNGKPTVLLLNPDFGREGEADWHRIFQWEADEQCVSFGTDWIIQPDFAATSLSEINDPQQEACLTIGPQGIHFRAEPGEGFRATYRHFIHVDTLELAKDLGSAAFHLTGYRIFLNQGDLDNSRPPIYQHGV</sequence>
<proteinExistence type="predicted"/>
<accession>A0A0F9HYB9</accession>
<reference evidence="1" key="1">
    <citation type="journal article" date="2015" name="Nature">
        <title>Complex archaea that bridge the gap between prokaryotes and eukaryotes.</title>
        <authorList>
            <person name="Spang A."/>
            <person name="Saw J.H."/>
            <person name="Jorgensen S.L."/>
            <person name="Zaremba-Niedzwiedzka K."/>
            <person name="Martijn J."/>
            <person name="Lind A.E."/>
            <person name="van Eijk R."/>
            <person name="Schleper C."/>
            <person name="Guy L."/>
            <person name="Ettema T.J."/>
        </authorList>
    </citation>
    <scope>NUCLEOTIDE SEQUENCE</scope>
</reference>
<protein>
    <submittedName>
        <fullName evidence="1">Uncharacterized protein</fullName>
    </submittedName>
</protein>
<dbReference type="AlphaFoldDB" id="A0A0F9HYB9"/>
<name>A0A0F9HYB9_9ZZZZ</name>
<dbReference type="EMBL" id="LAZR01022940">
    <property type="protein sequence ID" value="KKL80152.1"/>
    <property type="molecule type" value="Genomic_DNA"/>
</dbReference>
<comment type="caution">
    <text evidence="1">The sequence shown here is derived from an EMBL/GenBank/DDBJ whole genome shotgun (WGS) entry which is preliminary data.</text>
</comment>
<organism evidence="1">
    <name type="scientific">marine sediment metagenome</name>
    <dbReference type="NCBI Taxonomy" id="412755"/>
    <lineage>
        <taxon>unclassified sequences</taxon>
        <taxon>metagenomes</taxon>
        <taxon>ecological metagenomes</taxon>
    </lineage>
</organism>
<gene>
    <name evidence="1" type="ORF">LCGC14_2007610</name>
</gene>